<reference evidence="4 6" key="2">
    <citation type="submission" date="2016-02" db="EMBL/GenBank/DDBJ databases">
        <title>Complete Genome Sequence of Propionibacterium acidipropionici ATCC 55737.</title>
        <authorList>
            <person name="Luna Flores C.H."/>
            <person name="Nielsen L.K."/>
            <person name="Marcellin E."/>
        </authorList>
    </citation>
    <scope>NUCLEOTIDE SEQUENCE [LARGE SCALE GENOMIC DNA]</scope>
    <source>
        <strain evidence="4 6">ATCC 55737</strain>
    </source>
</reference>
<dbReference type="EMBL" id="CP015970">
    <property type="protein sequence ID" value="AOZ46285.1"/>
    <property type="molecule type" value="Genomic_DNA"/>
</dbReference>
<organism evidence="4 6">
    <name type="scientific">Acidipropionibacterium acidipropionici</name>
    <dbReference type="NCBI Taxonomy" id="1748"/>
    <lineage>
        <taxon>Bacteria</taxon>
        <taxon>Bacillati</taxon>
        <taxon>Actinomycetota</taxon>
        <taxon>Actinomycetes</taxon>
        <taxon>Propionibacteriales</taxon>
        <taxon>Propionibacteriaceae</taxon>
        <taxon>Acidipropionibacterium</taxon>
    </lineage>
</organism>
<dbReference type="EMBL" id="CP014352">
    <property type="protein sequence ID" value="AMS04798.1"/>
    <property type="molecule type" value="Genomic_DNA"/>
</dbReference>
<reference evidence="5 7" key="1">
    <citation type="journal article" date="2016" name="Plant Dis.">
        <title>Improved production of propionic acid using genome shuffling.</title>
        <authorList>
            <person name="Luna-Flores C.H."/>
            <person name="Palfreyman R.W."/>
            <person name="Kromer J.O."/>
            <person name="Nielsen L.K."/>
            <person name="Marcellin E."/>
        </authorList>
    </citation>
    <scope>NUCLEOTIDE SEQUENCE [LARGE SCALE GENOMIC DNA]</scope>
    <source>
        <strain evidence="5 7">F3E8</strain>
    </source>
</reference>
<dbReference type="Gene3D" id="3.40.630.30">
    <property type="match status" value="1"/>
</dbReference>
<evidence type="ECO:0000313" key="5">
    <source>
        <dbReference type="EMBL" id="AOZ46285.1"/>
    </source>
</evidence>
<dbReference type="Pfam" id="PF00583">
    <property type="entry name" value="Acetyltransf_1"/>
    <property type="match status" value="1"/>
</dbReference>
<feature type="domain" description="N-acetyltransferase" evidence="3">
    <location>
        <begin position="9"/>
        <end position="176"/>
    </location>
</feature>
<dbReference type="InterPro" id="IPR000182">
    <property type="entry name" value="GNAT_dom"/>
</dbReference>
<evidence type="ECO:0000313" key="6">
    <source>
        <dbReference type="Proteomes" id="UP000075221"/>
    </source>
</evidence>
<dbReference type="AlphaFoldDB" id="A0AAC9FBV7"/>
<dbReference type="GO" id="GO:0016747">
    <property type="term" value="F:acyltransferase activity, transferring groups other than amino-acyl groups"/>
    <property type="evidence" value="ECO:0007669"/>
    <property type="project" value="InterPro"/>
</dbReference>
<dbReference type="Proteomes" id="UP000178666">
    <property type="component" value="Chromosome"/>
</dbReference>
<sequence>MSETTAGSPSVRLALPAEAPALAEVQRRAWLADPALAEVVGALTPEEMTQAWWTAITRPPMAEFRVLVALDPGEEGPLVRGFAAIGPSEDEDADPTDALVAEFVIDPDHRGQGHGSRLINAVADTLRADRFTRATLWLRSTDDALRSFLTEAGWGPDGAHREAGTEDGRVHVKEIRLHSDISHRDISGDVTATDPD</sequence>
<keyword evidence="1" id="KW-0808">Transferase</keyword>
<dbReference type="RefSeq" id="WP_062819159.1">
    <property type="nucleotide sequence ID" value="NZ_CP014352.1"/>
</dbReference>
<gene>
    <name evidence="5" type="ORF">A8L58_05650</name>
    <name evidence="4" type="ORF">AXH35_04185</name>
</gene>
<evidence type="ECO:0000313" key="4">
    <source>
        <dbReference type="EMBL" id="AMS04798.1"/>
    </source>
</evidence>
<dbReference type="PROSITE" id="PS51186">
    <property type="entry name" value="GNAT"/>
    <property type="match status" value="1"/>
</dbReference>
<dbReference type="InterPro" id="IPR050832">
    <property type="entry name" value="Bact_Acetyltransf"/>
</dbReference>
<protein>
    <submittedName>
        <fullName evidence="4">GCN5 family acetyltransferase</fullName>
    </submittedName>
</protein>
<accession>A0AAC9FBV7</accession>
<proteinExistence type="predicted"/>
<keyword evidence="7" id="KW-1185">Reference proteome</keyword>
<evidence type="ECO:0000256" key="2">
    <source>
        <dbReference type="ARBA" id="ARBA00023315"/>
    </source>
</evidence>
<evidence type="ECO:0000259" key="3">
    <source>
        <dbReference type="PROSITE" id="PS51186"/>
    </source>
</evidence>
<dbReference type="PANTHER" id="PTHR43877">
    <property type="entry name" value="AMINOALKYLPHOSPHONATE N-ACETYLTRANSFERASE-RELATED-RELATED"/>
    <property type="match status" value="1"/>
</dbReference>
<dbReference type="InterPro" id="IPR016181">
    <property type="entry name" value="Acyl_CoA_acyltransferase"/>
</dbReference>
<dbReference type="CDD" id="cd04301">
    <property type="entry name" value="NAT_SF"/>
    <property type="match status" value="1"/>
</dbReference>
<evidence type="ECO:0000256" key="1">
    <source>
        <dbReference type="ARBA" id="ARBA00022679"/>
    </source>
</evidence>
<dbReference type="Proteomes" id="UP000075221">
    <property type="component" value="Chromosome"/>
</dbReference>
<dbReference type="SUPFAM" id="SSF55729">
    <property type="entry name" value="Acyl-CoA N-acyltransferases (Nat)"/>
    <property type="match status" value="1"/>
</dbReference>
<evidence type="ECO:0000313" key="7">
    <source>
        <dbReference type="Proteomes" id="UP000178666"/>
    </source>
</evidence>
<keyword evidence="2" id="KW-0012">Acyltransferase</keyword>
<name>A0AAC9FBV7_9ACTN</name>